<dbReference type="GO" id="GO:0008270">
    <property type="term" value="F:zinc ion binding"/>
    <property type="evidence" value="ECO:0007669"/>
    <property type="project" value="InterPro"/>
</dbReference>
<dbReference type="STRING" id="1081102.A0A167T8N3"/>
<keyword evidence="10" id="KW-1185">Reference proteome</keyword>
<dbReference type="InterPro" id="IPR007219">
    <property type="entry name" value="XnlR_reg_dom"/>
</dbReference>
<evidence type="ECO:0000259" key="8">
    <source>
        <dbReference type="PROSITE" id="PS50048"/>
    </source>
</evidence>
<dbReference type="OrthoDB" id="4236860at2759"/>
<evidence type="ECO:0000313" key="10">
    <source>
        <dbReference type="Proteomes" id="UP000076874"/>
    </source>
</evidence>
<dbReference type="InterPro" id="IPR052073">
    <property type="entry name" value="Amide_Lactam_Regulators"/>
</dbReference>
<dbReference type="InterPro" id="IPR036864">
    <property type="entry name" value="Zn2-C6_fun-type_DNA-bd_sf"/>
</dbReference>
<dbReference type="AlphaFoldDB" id="A0A167T8N3"/>
<dbReference type="PANTHER" id="PTHR47171">
    <property type="entry name" value="FARA-RELATED"/>
    <property type="match status" value="1"/>
</dbReference>
<evidence type="ECO:0000256" key="2">
    <source>
        <dbReference type="ARBA" id="ARBA00022833"/>
    </source>
</evidence>
<dbReference type="CDD" id="cd00067">
    <property type="entry name" value="GAL4"/>
    <property type="match status" value="1"/>
</dbReference>
<feature type="domain" description="Zn(2)-C6 fungal-type" evidence="8">
    <location>
        <begin position="16"/>
        <end position="48"/>
    </location>
</feature>
<dbReference type="InterPro" id="IPR001138">
    <property type="entry name" value="Zn2Cys6_DnaBD"/>
</dbReference>
<dbReference type="SUPFAM" id="SSF57701">
    <property type="entry name" value="Zn2/Cys6 DNA-binding domain"/>
    <property type="match status" value="1"/>
</dbReference>
<dbReference type="EMBL" id="AZHD01000009">
    <property type="protein sequence ID" value="OAA60332.1"/>
    <property type="molecule type" value="Genomic_DNA"/>
</dbReference>
<dbReference type="Proteomes" id="UP000076874">
    <property type="component" value="Unassembled WGS sequence"/>
</dbReference>
<keyword evidence="1" id="KW-0479">Metal-binding</keyword>
<gene>
    <name evidence="9" type="ORF">SPI_05456</name>
</gene>
<organism evidence="9 10">
    <name type="scientific">Niveomyces insectorum RCEF 264</name>
    <dbReference type="NCBI Taxonomy" id="1081102"/>
    <lineage>
        <taxon>Eukaryota</taxon>
        <taxon>Fungi</taxon>
        <taxon>Dikarya</taxon>
        <taxon>Ascomycota</taxon>
        <taxon>Pezizomycotina</taxon>
        <taxon>Sordariomycetes</taxon>
        <taxon>Hypocreomycetidae</taxon>
        <taxon>Hypocreales</taxon>
        <taxon>Cordycipitaceae</taxon>
        <taxon>Niveomyces</taxon>
    </lineage>
</organism>
<dbReference type="Pfam" id="PF00172">
    <property type="entry name" value="Zn_clus"/>
    <property type="match status" value="1"/>
</dbReference>
<sequence length="716" mass="80355">MSSPRESRRVRPTKRACMDCHARKVRCDGALNGFPCSNCRSAQVDCMVAERRKRKRVSTAGSLTQSGGSPRGSGVGGGGGGAHSSEATDATSRVPKPPAAAIPAADPDNQNSRVASTCDTLVEAGSEPTSVEYAGECELAKEHLVEFFNQDLKHNPIKARSTYVGSELSNLNYLTRQRSANQHVYHYPCSNVYVPRVFRNSQSVATPNLIPKDAFVLPPKHVSDILVAEYFEHIHPGFPIIDRLRFLNLYHDQQASPSILLLQAICLAASHVTKSFKNNQDLKVAFFRRARALLDGRYEEDRMHVVQAAMLLTWFSDGGDDICANAWWWIGIATKTAVGLGMHRDVRPSKMPPNDQRTWRLIWWCLVQLDCMVSLCYGRPQSINLDDCDVPPLCLDDFDSSIGVRAANYVIHHSNLCAIVSDIVRVYFSIKARKNADNRQGVFDVIGAALAEWLGNLPPDFREHSREAQNEWDRWPLLLHLTYNTVLIQFHRPLRDADATSMSTPTSSYAEDICADSASNIIRIFDQLDRHSALRYSWFWSPNALFTAMLELHGQLKCQNPILAFQIREKYNAGLLSLRRLTRYWLYATSVLRLFQSNSLETTQRTAAARRTSTSAGDQPFIDQQSPCETVSSLGAASTSNARGITSMVDANQPDPQEMDWVRLLQYGDGSHMNMHVERNRWHNSLTEWQTLYWSDPLASIDLGDGVGDFQFDWPT</sequence>
<dbReference type="PROSITE" id="PS50048">
    <property type="entry name" value="ZN2_CY6_FUNGAL_2"/>
    <property type="match status" value="1"/>
</dbReference>
<evidence type="ECO:0000256" key="5">
    <source>
        <dbReference type="ARBA" id="ARBA00023163"/>
    </source>
</evidence>
<evidence type="ECO:0000256" key="4">
    <source>
        <dbReference type="ARBA" id="ARBA00023125"/>
    </source>
</evidence>
<protein>
    <submittedName>
        <fullName evidence="9">Transcription factor</fullName>
    </submittedName>
</protein>
<keyword evidence="5" id="KW-0804">Transcription</keyword>
<feature type="region of interest" description="Disordered" evidence="7">
    <location>
        <begin position="51"/>
        <end position="114"/>
    </location>
</feature>
<dbReference type="GO" id="GO:0003677">
    <property type="term" value="F:DNA binding"/>
    <property type="evidence" value="ECO:0007669"/>
    <property type="project" value="UniProtKB-KW"/>
</dbReference>
<dbReference type="SMART" id="SM00066">
    <property type="entry name" value="GAL4"/>
    <property type="match status" value="1"/>
</dbReference>
<dbReference type="SMART" id="SM00906">
    <property type="entry name" value="Fungal_trans"/>
    <property type="match status" value="1"/>
</dbReference>
<comment type="caution">
    <text evidence="9">The sequence shown here is derived from an EMBL/GenBank/DDBJ whole genome shotgun (WGS) entry which is preliminary data.</text>
</comment>
<dbReference type="GO" id="GO:0006351">
    <property type="term" value="P:DNA-templated transcription"/>
    <property type="evidence" value="ECO:0007669"/>
    <property type="project" value="InterPro"/>
</dbReference>
<keyword evidence="6" id="KW-0539">Nucleus</keyword>
<dbReference type="CDD" id="cd12148">
    <property type="entry name" value="fungal_TF_MHR"/>
    <property type="match status" value="1"/>
</dbReference>
<accession>A0A167T8N3</accession>
<name>A0A167T8N3_9HYPO</name>
<dbReference type="GO" id="GO:0000981">
    <property type="term" value="F:DNA-binding transcription factor activity, RNA polymerase II-specific"/>
    <property type="evidence" value="ECO:0007669"/>
    <property type="project" value="InterPro"/>
</dbReference>
<dbReference type="PROSITE" id="PS00463">
    <property type="entry name" value="ZN2_CY6_FUNGAL_1"/>
    <property type="match status" value="1"/>
</dbReference>
<keyword evidence="2" id="KW-0862">Zinc</keyword>
<keyword evidence="3" id="KW-0805">Transcription regulation</keyword>
<dbReference type="PANTHER" id="PTHR47171:SF4">
    <property type="entry name" value="ACETAMIDASE REGULATORY PROTEIN"/>
    <property type="match status" value="1"/>
</dbReference>
<dbReference type="Pfam" id="PF04082">
    <property type="entry name" value="Fungal_trans"/>
    <property type="match status" value="1"/>
</dbReference>
<feature type="compositionally biased region" description="Gly residues" evidence="7">
    <location>
        <begin position="69"/>
        <end position="82"/>
    </location>
</feature>
<evidence type="ECO:0000256" key="7">
    <source>
        <dbReference type="SAM" id="MobiDB-lite"/>
    </source>
</evidence>
<evidence type="ECO:0000256" key="3">
    <source>
        <dbReference type="ARBA" id="ARBA00023015"/>
    </source>
</evidence>
<evidence type="ECO:0000256" key="6">
    <source>
        <dbReference type="ARBA" id="ARBA00023242"/>
    </source>
</evidence>
<evidence type="ECO:0000256" key="1">
    <source>
        <dbReference type="ARBA" id="ARBA00022723"/>
    </source>
</evidence>
<reference evidence="9 10" key="1">
    <citation type="journal article" date="2016" name="Genome Biol. Evol.">
        <title>Divergent and convergent evolution of fungal pathogenicity.</title>
        <authorList>
            <person name="Shang Y."/>
            <person name="Xiao G."/>
            <person name="Zheng P."/>
            <person name="Cen K."/>
            <person name="Zhan S."/>
            <person name="Wang C."/>
        </authorList>
    </citation>
    <scope>NUCLEOTIDE SEQUENCE [LARGE SCALE GENOMIC DNA]</scope>
    <source>
        <strain evidence="9 10">RCEF 264</strain>
    </source>
</reference>
<evidence type="ECO:0000313" key="9">
    <source>
        <dbReference type="EMBL" id="OAA60332.1"/>
    </source>
</evidence>
<keyword evidence="4" id="KW-0238">DNA-binding</keyword>
<dbReference type="Gene3D" id="4.10.240.10">
    <property type="entry name" value="Zn(2)-C6 fungal-type DNA-binding domain"/>
    <property type="match status" value="1"/>
</dbReference>
<proteinExistence type="predicted"/>